<dbReference type="Proteomes" id="UP001062846">
    <property type="component" value="Chromosome 7"/>
</dbReference>
<comment type="caution">
    <text evidence="1">The sequence shown here is derived from an EMBL/GenBank/DDBJ whole genome shotgun (WGS) entry which is preliminary data.</text>
</comment>
<protein>
    <submittedName>
        <fullName evidence="1">Uncharacterized protein</fullName>
    </submittedName>
</protein>
<name>A0ACC0MXP9_RHOML</name>
<keyword evidence="2" id="KW-1185">Reference proteome</keyword>
<reference evidence="1" key="1">
    <citation type="submission" date="2022-02" db="EMBL/GenBank/DDBJ databases">
        <title>Plant Genome Project.</title>
        <authorList>
            <person name="Zhang R.-G."/>
        </authorList>
    </citation>
    <scope>NUCLEOTIDE SEQUENCE</scope>
    <source>
        <strain evidence="1">AT1</strain>
    </source>
</reference>
<gene>
    <name evidence="1" type="ORF">RHMOL_Rhmol07G0013400</name>
</gene>
<evidence type="ECO:0000313" key="2">
    <source>
        <dbReference type="Proteomes" id="UP001062846"/>
    </source>
</evidence>
<organism evidence="1 2">
    <name type="scientific">Rhododendron molle</name>
    <name type="common">Chinese azalea</name>
    <name type="synonym">Azalea mollis</name>
    <dbReference type="NCBI Taxonomy" id="49168"/>
    <lineage>
        <taxon>Eukaryota</taxon>
        <taxon>Viridiplantae</taxon>
        <taxon>Streptophyta</taxon>
        <taxon>Embryophyta</taxon>
        <taxon>Tracheophyta</taxon>
        <taxon>Spermatophyta</taxon>
        <taxon>Magnoliopsida</taxon>
        <taxon>eudicotyledons</taxon>
        <taxon>Gunneridae</taxon>
        <taxon>Pentapetalae</taxon>
        <taxon>asterids</taxon>
        <taxon>Ericales</taxon>
        <taxon>Ericaceae</taxon>
        <taxon>Ericoideae</taxon>
        <taxon>Rhodoreae</taxon>
        <taxon>Rhododendron</taxon>
    </lineage>
</organism>
<evidence type="ECO:0000313" key="1">
    <source>
        <dbReference type="EMBL" id="KAI8545063.1"/>
    </source>
</evidence>
<sequence length="723" mass="80455">MHPLRFRALPPIRFWSNFLSLPLIQIFVFQNSLHLPHRIHSTQSRERERERERMVCGGNNTFAKTICSICYEDLNPITEDLQSISICGHVFHELCIQQWFEYCSNAKKKNCPVCKQICSEASVNRLYFQSVGDQALSQQPINCEENPGELSREIEKLEGKILGLRSALERSQNDVKEIKEELSLSKKQAETEAASKNEVMQQNASIQQRIQSIQQLLHLKSEELAKKSLESTSLQQRNMALAKELAELKLACDWNLEQEEVLKLASLGNKASNKDEVSTLVKTLDFRNNSSLRLDLFNCKDDSLCFNRLCNVDVSYMERVLDFELSPVGTAITFLVVYNSTSSIVLCVSWHVIQICLAFHRCYKDLMAKCNGLGSSLRKLEEKKRKITKLKARIQELEIAVEVKDNEILRALKASKKDTPGTGLPNGAKRNSNPSSINKHPDCLLEEPAQQKFSLDQIESTTNHLFSRKIEKLKPSKDASITNAKDDRSTIAVDKVKHSYVILDEDEPEVSTVTNDMHEISQPDLEHQSLGDFAVEKSCLSKPEAASDTKGKVYRPCDSARVSGSMSGSNIEMMPTSSAAIDKDTVLILDDIKQVQSFVSVEQEIPSPDPIYQSGDLCFTGGLLGPDGTKRHLGKWCKRVQGNGSGVSSAAMQGSSASSGNLVAVGADGKGGKIKVLRSPHQSSLDSMETSHAAKRCKYGAKSGTLPSQGSLQIEHFFRRAGQ</sequence>
<accession>A0ACC0MXP9</accession>
<proteinExistence type="predicted"/>
<dbReference type="EMBL" id="CM046394">
    <property type="protein sequence ID" value="KAI8545063.1"/>
    <property type="molecule type" value="Genomic_DNA"/>
</dbReference>